<accession>A0ABM1HVZ9</accession>
<evidence type="ECO:0000313" key="1">
    <source>
        <dbReference type="Proteomes" id="UP000694924"/>
    </source>
</evidence>
<dbReference type="Proteomes" id="UP000694924">
    <property type="component" value="Unplaced"/>
</dbReference>
<protein>
    <submittedName>
        <fullName evidence="2">Uncharacterized protein LOC107064225</fullName>
    </submittedName>
</protein>
<reference evidence="2" key="1">
    <citation type="submission" date="2025-08" db="UniProtKB">
        <authorList>
            <consortium name="RefSeq"/>
        </authorList>
    </citation>
    <scope>IDENTIFICATION</scope>
    <source>
        <tissue evidence="2">Whole body</tissue>
    </source>
</reference>
<gene>
    <name evidence="2" type="primary">LOC107064225</name>
</gene>
<keyword evidence="1" id="KW-1185">Reference proteome</keyword>
<dbReference type="RefSeq" id="XP_015172136.1">
    <property type="nucleotide sequence ID" value="XM_015316650.1"/>
</dbReference>
<proteinExistence type="predicted"/>
<sequence length="301" mass="34778">MSSKAELLFLERLQHKALECLDTFPSKVVELNEIIEEFMPESARNNSNNANITHPKARSASTLSSTQNFTTYYSLFMCDRNRTKHGIYKRRYRRIYGGNNTNVRRYRGAFGQLLVFVISRLASCAKQILFTPSCFIIDNVIPMFFTKSGFKSVQCGPSSNWNSSVLGYTTNNENYNTIVGNLISIMRPSAVQLITDITIIKRWLQALGLIKTSLESIELTNATRTTETIDCWSYELYFHLKNLQVKMLQEKANEKESKDCNDMTHLNLWHRMVQLRNNYIILYETLNNNEKILNLSSMEVT</sequence>
<name>A0ABM1HVZ9_POLDO</name>
<organism evidence="1 2">
    <name type="scientific">Polistes dominula</name>
    <name type="common">European paper wasp</name>
    <name type="synonym">Vespa dominula</name>
    <dbReference type="NCBI Taxonomy" id="743375"/>
    <lineage>
        <taxon>Eukaryota</taxon>
        <taxon>Metazoa</taxon>
        <taxon>Ecdysozoa</taxon>
        <taxon>Arthropoda</taxon>
        <taxon>Hexapoda</taxon>
        <taxon>Insecta</taxon>
        <taxon>Pterygota</taxon>
        <taxon>Neoptera</taxon>
        <taxon>Endopterygota</taxon>
        <taxon>Hymenoptera</taxon>
        <taxon>Apocrita</taxon>
        <taxon>Aculeata</taxon>
        <taxon>Vespoidea</taxon>
        <taxon>Vespidae</taxon>
        <taxon>Polistinae</taxon>
        <taxon>Polistini</taxon>
        <taxon>Polistes</taxon>
    </lineage>
</organism>
<evidence type="ECO:0000313" key="2">
    <source>
        <dbReference type="RefSeq" id="XP_015172136.1"/>
    </source>
</evidence>
<dbReference type="GeneID" id="107064225"/>